<evidence type="ECO:0000313" key="4">
    <source>
        <dbReference type="EMBL" id="PRQ55089.1"/>
    </source>
</evidence>
<dbReference type="GO" id="GO:0015074">
    <property type="term" value="P:DNA integration"/>
    <property type="evidence" value="ECO:0007669"/>
    <property type="project" value="InterPro"/>
</dbReference>
<sequence>MGLNENFSQTRSNIIGLDPLLNLNKTYAMVLRQEKQAETIVGKSTAPPESSAFSVKKVTRDFKSVEGEAKFCDKCNMTNHNTKNCRAHLKCTYCNWKGHTYDYCRRRKNATESGQAKSKANHVALQDDQKEAATDFPFSREECHQLLNQLLTKTKAASANLVGNIPNYEELSGKLLSLAQNSREPIWILDSGASDHIVCNPSLLTSSKSVSNRWVKLPDGTTARVTHVGTVVFSPHFVLHNVLFVPLFYLNLISVSKLAFDSFHITIFLRQICVIQDLQSGKMIGTGTEKEGLYRLNLPQKGTCNAVHTNSDPNNLWHQRLGHPSNKASSLFSFLANKACYSSSCSICPLAKLTRQPFPLSTTRSASCFDLIHIDIWGGYHVPTFSGAQYFLTIVDDHSRSTWVYLMKHKSEARTLLIHFIHLAANQFGKNVMVVRSDNGPEFKIPQFYSSKGIIHQTSCVNTPQQNGVAERKHRHLLNMARALLFQANLPKPFWGDAILTAAYLINRTPTPILQGKTPFEKLFHKEPSYSHLRVFGCQCFVSTHPTRPSKFDPRSMECVFLGYPHGQKGYKVYNLTTKKSLVSRDVIFFENAFPFPKNSESFPSQNTDLFPSIPRLAHYDNPSIPKIPPSSPTHHSPPMISPNPQSSAEQYLNSPSKSLSSTDPVSSDITLPNLDTISSDHIPSLSPPEQTPPRPRKSTRATKLPTALQDFHIDAALPTRLAPSSSSNEVTTPGTAHSLSHVLSYANLSSPHRTFTANITLQREPTSFSQAVKDPKWREAMRLEVQALQDNKTWSLVPPPAHKRPIGCKWVYKIKYNPDGTIERYKARLVAKGYSQVEGLDYRETFAPVAKLTTVRVLLSLAAQQNWHLHQLDVNNAFLNGDLHEDVYMHLPPGFERKGEHKVCKLHKSLYGLRQASKQWFLKLSSALKSAGFKQSWSDYSMFVRSHQGTFTALLVYVDDVILAGNNLDDIIRTKSFLSSHFKLKDMGQLKYFLGLEVARSKHGIALSQRKYALEILEDTGFLGAKPSRFPLEQNIILTQEDGRLLEDASQYRRLVGRLIYQTITRPDLVYAVHILSQFMDKPRQPHLDAAHKVLRYLKQTPGQGIFLPSKGPLELSAYCDADWARCKDTRRSTTGYCIFLGHAPISWKTKKQRTVSRSSAEAEYRSMATTCCEITWLQYILKDLNIQHLQPVKLFCDNKAAIHIASNPVFHERTKHIEIDCHVVREKVQRGLIQTEHIRTKEQPADIFTKPLSSEQFSLLLGKLGVINIHSNLRGSIEGKNHN</sequence>
<feature type="compositionally biased region" description="Polar residues" evidence="2">
    <location>
        <begin position="644"/>
        <end position="682"/>
    </location>
</feature>
<keyword evidence="1" id="KW-0378">Hydrolase</keyword>
<dbReference type="Proteomes" id="UP000238479">
    <property type="component" value="Chromosome 1"/>
</dbReference>
<evidence type="ECO:0000313" key="5">
    <source>
        <dbReference type="Proteomes" id="UP000238479"/>
    </source>
</evidence>
<dbReference type="OMA" id="HELWTHI"/>
<organism evidence="4 5">
    <name type="scientific">Rosa chinensis</name>
    <name type="common">China rose</name>
    <dbReference type="NCBI Taxonomy" id="74649"/>
    <lineage>
        <taxon>Eukaryota</taxon>
        <taxon>Viridiplantae</taxon>
        <taxon>Streptophyta</taxon>
        <taxon>Embryophyta</taxon>
        <taxon>Tracheophyta</taxon>
        <taxon>Spermatophyta</taxon>
        <taxon>Magnoliopsida</taxon>
        <taxon>eudicotyledons</taxon>
        <taxon>Gunneridae</taxon>
        <taxon>Pentapetalae</taxon>
        <taxon>rosids</taxon>
        <taxon>fabids</taxon>
        <taxon>Rosales</taxon>
        <taxon>Rosaceae</taxon>
        <taxon>Rosoideae</taxon>
        <taxon>Rosoideae incertae sedis</taxon>
        <taxon>Rosa</taxon>
    </lineage>
</organism>
<keyword evidence="4" id="KW-0808">Transferase</keyword>
<dbReference type="EC" id="2.7.7.49" evidence="4"/>
<accession>A0A2P6S8W7</accession>
<dbReference type="GO" id="GO:0003676">
    <property type="term" value="F:nucleic acid binding"/>
    <property type="evidence" value="ECO:0007669"/>
    <property type="project" value="InterPro"/>
</dbReference>
<evidence type="ECO:0000259" key="3">
    <source>
        <dbReference type="PROSITE" id="PS50994"/>
    </source>
</evidence>
<dbReference type="InterPro" id="IPR012337">
    <property type="entry name" value="RNaseH-like_sf"/>
</dbReference>
<feature type="domain" description="Integrase catalytic" evidence="3">
    <location>
        <begin position="355"/>
        <end position="527"/>
    </location>
</feature>
<evidence type="ECO:0000256" key="2">
    <source>
        <dbReference type="SAM" id="MobiDB-lite"/>
    </source>
</evidence>
<dbReference type="Pfam" id="PF07727">
    <property type="entry name" value="RVT_2"/>
    <property type="match status" value="1"/>
</dbReference>
<reference evidence="4 5" key="1">
    <citation type="journal article" date="2018" name="Nat. Genet.">
        <title>The Rosa genome provides new insights in the design of modern roses.</title>
        <authorList>
            <person name="Bendahmane M."/>
        </authorList>
    </citation>
    <scope>NUCLEOTIDE SEQUENCE [LARGE SCALE GENOMIC DNA]</scope>
    <source>
        <strain evidence="5">cv. Old Blush</strain>
    </source>
</reference>
<dbReference type="Gramene" id="PRQ55089">
    <property type="protein sequence ID" value="PRQ55089"/>
    <property type="gene ID" value="RchiOBHm_Chr1g0320771"/>
</dbReference>
<dbReference type="InterPro" id="IPR043502">
    <property type="entry name" value="DNA/RNA_pol_sf"/>
</dbReference>
<proteinExistence type="predicted"/>
<dbReference type="Gene3D" id="3.30.420.10">
    <property type="entry name" value="Ribonuclease H-like superfamily/Ribonuclease H"/>
    <property type="match status" value="1"/>
</dbReference>
<dbReference type="EMBL" id="PDCK01000039">
    <property type="protein sequence ID" value="PRQ55089.1"/>
    <property type="molecule type" value="Genomic_DNA"/>
</dbReference>
<dbReference type="GO" id="GO:0004190">
    <property type="term" value="F:aspartic-type endopeptidase activity"/>
    <property type="evidence" value="ECO:0007669"/>
    <property type="project" value="UniProtKB-KW"/>
</dbReference>
<dbReference type="InterPro" id="IPR025724">
    <property type="entry name" value="GAG-pre-integrase_dom"/>
</dbReference>
<comment type="caution">
    <text evidence="4">The sequence shown here is derived from an EMBL/GenBank/DDBJ whole genome shotgun (WGS) entry which is preliminary data.</text>
</comment>
<dbReference type="Pfam" id="PF00665">
    <property type="entry name" value="rve"/>
    <property type="match status" value="1"/>
</dbReference>
<dbReference type="SUPFAM" id="SSF56672">
    <property type="entry name" value="DNA/RNA polymerases"/>
    <property type="match status" value="1"/>
</dbReference>
<dbReference type="PROSITE" id="PS50994">
    <property type="entry name" value="INTEGRASE"/>
    <property type="match status" value="1"/>
</dbReference>
<keyword evidence="5" id="KW-1185">Reference proteome</keyword>
<dbReference type="GO" id="GO:0003964">
    <property type="term" value="F:RNA-directed DNA polymerase activity"/>
    <property type="evidence" value="ECO:0007669"/>
    <property type="project" value="UniProtKB-KW"/>
</dbReference>
<dbReference type="InterPro" id="IPR057670">
    <property type="entry name" value="SH3_retrovirus"/>
</dbReference>
<protein>
    <submittedName>
        <fullName evidence="4">Putative RNA-directed DNA polymerase</fullName>
        <ecNumber evidence="4">2.7.7.49</ecNumber>
    </submittedName>
</protein>
<dbReference type="SUPFAM" id="SSF53098">
    <property type="entry name" value="Ribonuclease H-like"/>
    <property type="match status" value="1"/>
</dbReference>
<dbReference type="Pfam" id="PF25597">
    <property type="entry name" value="SH3_retrovirus"/>
    <property type="match status" value="1"/>
</dbReference>
<keyword evidence="1" id="KW-0064">Aspartyl protease</keyword>
<dbReference type="InterPro" id="IPR001584">
    <property type="entry name" value="Integrase_cat-core"/>
</dbReference>
<dbReference type="InterPro" id="IPR013103">
    <property type="entry name" value="RVT_2"/>
</dbReference>
<keyword evidence="4" id="KW-0695">RNA-directed DNA polymerase</keyword>
<dbReference type="PANTHER" id="PTHR11439:SF498">
    <property type="entry name" value="DNAK FAMILY PROTEIN"/>
    <property type="match status" value="1"/>
</dbReference>
<dbReference type="PANTHER" id="PTHR11439">
    <property type="entry name" value="GAG-POL-RELATED RETROTRANSPOSON"/>
    <property type="match status" value="1"/>
</dbReference>
<dbReference type="Pfam" id="PF13976">
    <property type="entry name" value="gag_pre-integrs"/>
    <property type="match status" value="1"/>
</dbReference>
<feature type="region of interest" description="Disordered" evidence="2">
    <location>
        <begin position="621"/>
        <end position="703"/>
    </location>
</feature>
<keyword evidence="1" id="KW-0645">Protease</keyword>
<keyword evidence="4" id="KW-0548">Nucleotidyltransferase</keyword>
<dbReference type="CDD" id="cd09272">
    <property type="entry name" value="RNase_HI_RT_Ty1"/>
    <property type="match status" value="1"/>
</dbReference>
<evidence type="ECO:0000256" key="1">
    <source>
        <dbReference type="ARBA" id="ARBA00022750"/>
    </source>
</evidence>
<dbReference type="InterPro" id="IPR036397">
    <property type="entry name" value="RNaseH_sf"/>
</dbReference>
<dbReference type="Pfam" id="PF22936">
    <property type="entry name" value="Pol_BBD"/>
    <property type="match status" value="1"/>
</dbReference>
<dbReference type="InterPro" id="IPR054722">
    <property type="entry name" value="PolX-like_BBD"/>
</dbReference>
<name>A0A2P6S8W7_ROSCH</name>
<gene>
    <name evidence="4" type="ORF">RchiOBHm_Chr1g0320771</name>
</gene>